<dbReference type="AlphaFoldDB" id="A0A9D1KZC1"/>
<dbReference type="Proteomes" id="UP000824175">
    <property type="component" value="Unassembled WGS sequence"/>
</dbReference>
<name>A0A9D1KZC1_9FIRM</name>
<proteinExistence type="predicted"/>
<reference evidence="1" key="2">
    <citation type="journal article" date="2021" name="PeerJ">
        <title>Extensive microbial diversity within the chicken gut microbiome revealed by metagenomics and culture.</title>
        <authorList>
            <person name="Gilroy R."/>
            <person name="Ravi A."/>
            <person name="Getino M."/>
            <person name="Pursley I."/>
            <person name="Horton D.L."/>
            <person name="Alikhan N.F."/>
            <person name="Baker D."/>
            <person name="Gharbi K."/>
            <person name="Hall N."/>
            <person name="Watson M."/>
            <person name="Adriaenssens E.M."/>
            <person name="Foster-Nyarko E."/>
            <person name="Jarju S."/>
            <person name="Secka A."/>
            <person name="Antonio M."/>
            <person name="Oren A."/>
            <person name="Chaudhuri R.R."/>
            <person name="La Ragione R."/>
            <person name="Hildebrand F."/>
            <person name="Pallen M.J."/>
        </authorList>
    </citation>
    <scope>NUCLEOTIDE SEQUENCE</scope>
    <source>
        <strain evidence="1">CHK195-11698</strain>
    </source>
</reference>
<protein>
    <submittedName>
        <fullName evidence="1">Uncharacterized protein</fullName>
    </submittedName>
</protein>
<gene>
    <name evidence="1" type="ORF">IAD15_00920</name>
</gene>
<reference evidence="1" key="1">
    <citation type="submission" date="2020-10" db="EMBL/GenBank/DDBJ databases">
        <authorList>
            <person name="Gilroy R."/>
        </authorList>
    </citation>
    <scope>NUCLEOTIDE SEQUENCE</scope>
    <source>
        <strain evidence="1">CHK195-11698</strain>
    </source>
</reference>
<evidence type="ECO:0000313" key="2">
    <source>
        <dbReference type="Proteomes" id="UP000824175"/>
    </source>
</evidence>
<accession>A0A9D1KZC1</accession>
<sequence>MKKMIALTILAGVGGVVYWQKHRDFFKRLDLVLQRQGIEVIQVTEMAAHLLGASEGKKYITDAGTFEIYRFAKDSPIWHTITKTNQFSLEPATCFPVILNGCYMLYASHAAPLITDLFLSL</sequence>
<comment type="caution">
    <text evidence="1">The sequence shown here is derived from an EMBL/GenBank/DDBJ whole genome shotgun (WGS) entry which is preliminary data.</text>
</comment>
<organism evidence="1 2">
    <name type="scientific">Candidatus Fimiplasma intestinipullorum</name>
    <dbReference type="NCBI Taxonomy" id="2840825"/>
    <lineage>
        <taxon>Bacteria</taxon>
        <taxon>Bacillati</taxon>
        <taxon>Bacillota</taxon>
        <taxon>Clostridia</taxon>
        <taxon>Eubacteriales</taxon>
        <taxon>Candidatus Fimiplasma</taxon>
    </lineage>
</organism>
<evidence type="ECO:0000313" key="1">
    <source>
        <dbReference type="EMBL" id="HIU12625.1"/>
    </source>
</evidence>
<dbReference type="EMBL" id="DVMJ01000007">
    <property type="protein sequence ID" value="HIU12625.1"/>
    <property type="molecule type" value="Genomic_DNA"/>
</dbReference>